<organism evidence="1 2">
    <name type="scientific">Micromonospora rubida</name>
    <dbReference type="NCBI Taxonomy" id="2697657"/>
    <lineage>
        <taxon>Bacteria</taxon>
        <taxon>Bacillati</taxon>
        <taxon>Actinomycetota</taxon>
        <taxon>Actinomycetes</taxon>
        <taxon>Micromonosporales</taxon>
        <taxon>Micromonosporaceae</taxon>
        <taxon>Micromonospora</taxon>
    </lineage>
</organism>
<dbReference type="Gene3D" id="3.40.50.1000">
    <property type="entry name" value="HAD superfamily/HAD-like"/>
    <property type="match status" value="1"/>
</dbReference>
<proteinExistence type="predicted"/>
<dbReference type="Gene3D" id="1.10.150.240">
    <property type="entry name" value="Putative phosphatase, domain 2"/>
    <property type="match status" value="1"/>
</dbReference>
<protein>
    <submittedName>
        <fullName evidence="1">HAD family hydrolase</fullName>
        <ecNumber evidence="1">3.-.-.-</ecNumber>
    </submittedName>
</protein>
<reference evidence="1 2" key="1">
    <citation type="submission" date="2024-10" db="EMBL/GenBank/DDBJ databases">
        <title>The Natural Products Discovery Center: Release of the First 8490 Sequenced Strains for Exploring Actinobacteria Biosynthetic Diversity.</title>
        <authorList>
            <person name="Kalkreuter E."/>
            <person name="Kautsar S.A."/>
            <person name="Yang D."/>
            <person name="Bader C.D."/>
            <person name="Teijaro C.N."/>
            <person name="Fluegel L."/>
            <person name="Davis C.M."/>
            <person name="Simpson J.R."/>
            <person name="Lauterbach L."/>
            <person name="Steele A.D."/>
            <person name="Gui C."/>
            <person name="Meng S."/>
            <person name="Li G."/>
            <person name="Viehrig K."/>
            <person name="Ye F."/>
            <person name="Su P."/>
            <person name="Kiefer A.F."/>
            <person name="Nichols A."/>
            <person name="Cepeda A.J."/>
            <person name="Yan W."/>
            <person name="Fan B."/>
            <person name="Jiang Y."/>
            <person name="Adhikari A."/>
            <person name="Zheng C.-J."/>
            <person name="Schuster L."/>
            <person name="Cowan T.M."/>
            <person name="Smanski M.J."/>
            <person name="Chevrette M.G."/>
            <person name="De Carvalho L.P.S."/>
            <person name="Shen B."/>
        </authorList>
    </citation>
    <scope>NUCLEOTIDE SEQUENCE [LARGE SCALE GENOMIC DNA]</scope>
    <source>
        <strain evidence="1 2">NPDC021253</strain>
    </source>
</reference>
<gene>
    <name evidence="1" type="ORF">ACH4OY_07835</name>
</gene>
<dbReference type="GO" id="GO:0016787">
    <property type="term" value="F:hydrolase activity"/>
    <property type="evidence" value="ECO:0007669"/>
    <property type="project" value="UniProtKB-KW"/>
</dbReference>
<evidence type="ECO:0000313" key="2">
    <source>
        <dbReference type="Proteomes" id="UP001611075"/>
    </source>
</evidence>
<keyword evidence="2" id="KW-1185">Reference proteome</keyword>
<dbReference type="RefSeq" id="WP_396677361.1">
    <property type="nucleotide sequence ID" value="NZ_JBIRPU010000003.1"/>
</dbReference>
<dbReference type="InterPro" id="IPR050155">
    <property type="entry name" value="HAD-like_hydrolase_sf"/>
</dbReference>
<dbReference type="Proteomes" id="UP001611075">
    <property type="component" value="Unassembled WGS sequence"/>
</dbReference>
<evidence type="ECO:0000313" key="1">
    <source>
        <dbReference type="EMBL" id="MFI0792592.1"/>
    </source>
</evidence>
<name>A0ABW7SK29_9ACTN</name>
<keyword evidence="1" id="KW-0378">Hydrolase</keyword>
<comment type="caution">
    <text evidence="1">The sequence shown here is derived from an EMBL/GenBank/DDBJ whole genome shotgun (WGS) entry which is preliminary data.</text>
</comment>
<dbReference type="PANTHER" id="PTHR43434">
    <property type="entry name" value="PHOSPHOGLYCOLATE PHOSPHATASE"/>
    <property type="match status" value="1"/>
</dbReference>
<dbReference type="InterPro" id="IPR023198">
    <property type="entry name" value="PGP-like_dom2"/>
</dbReference>
<dbReference type="Pfam" id="PF13242">
    <property type="entry name" value="Hydrolase_like"/>
    <property type="match status" value="1"/>
</dbReference>
<accession>A0ABW7SK29</accession>
<dbReference type="InterPro" id="IPR036412">
    <property type="entry name" value="HAD-like_sf"/>
</dbReference>
<dbReference type="SUPFAM" id="SSF56784">
    <property type="entry name" value="HAD-like"/>
    <property type="match status" value="1"/>
</dbReference>
<dbReference type="InterPro" id="IPR023214">
    <property type="entry name" value="HAD_sf"/>
</dbReference>
<dbReference type="PANTHER" id="PTHR43434:SF1">
    <property type="entry name" value="PHOSPHOGLYCOLATE PHOSPHATASE"/>
    <property type="match status" value="1"/>
</dbReference>
<sequence>MTPARPHLVWDWNGTLLNDLDLVVAATNAVFSSVGGPTVSVDEHRVRFRRPIADYYAEVLGRAVDDAAFGELDRIFHDAYRSGLTTCALADDAAVAMATWPGGQSLLSMWFHDELVPAVHTHGLTDRFARVDGLRATVGGDRKAESLERHLTELGVDGRDVVLIGDSIDDADAAESVGGRAVLYTGGFTDQARLRASGHPVADTLTEAVTLAATLR</sequence>
<dbReference type="EMBL" id="JBIRPU010000003">
    <property type="protein sequence ID" value="MFI0792592.1"/>
    <property type="molecule type" value="Genomic_DNA"/>
</dbReference>
<dbReference type="EC" id="3.-.-.-" evidence="1"/>